<keyword evidence="2" id="KW-1133">Transmembrane helix</keyword>
<dbReference type="CDD" id="cd07302">
    <property type="entry name" value="CHD"/>
    <property type="match status" value="1"/>
</dbReference>
<sequence>MAQDRRARSRKSGNPPSQSILRQRLNDSSWTRFLSELLGNSGHFLIVKILTDIILDGWLEFINDPTEYILIAAMFVQTWYLSRPKAHRFWGNILGVSIYTIIDVPADGLGFFRDYLHIIFWSFSLIIATLQHLRFQENKNLETWIIPLESLVRSGMVVAFYVAVEVKSYELPLYWDLTSNFWQESSHLFLVVSMLLVGMLLGLQSLQITKQREELQETAKLLGNMAEWGMGAHVVETALSNPEALAFQKCDRTIIFMDIRGFTHWCETTSPDLVAAVLNQYYTQVEPAASRYQPLRITFTADEVMAIYATPEQGIAAAKAMQKAALTVLTPYKIGAGCAVHCGQVTEGLFGSKDVRTYTVIGDVVNTAKRLESATPAGEITLSDAVYHAMSQDLKVQPCEPISAKGKSEKLIAWRLG</sequence>
<keyword evidence="2" id="KW-0472">Membrane</keyword>
<dbReference type="PANTHER" id="PTHR43081">
    <property type="entry name" value="ADENYLATE CYCLASE, TERMINAL-DIFFERENTIATION SPECIFIC-RELATED"/>
    <property type="match status" value="1"/>
</dbReference>
<dbReference type="Gene3D" id="3.30.70.1230">
    <property type="entry name" value="Nucleotide cyclase"/>
    <property type="match status" value="1"/>
</dbReference>
<dbReference type="PROSITE" id="PS50125">
    <property type="entry name" value="GUANYLATE_CYCLASE_2"/>
    <property type="match status" value="1"/>
</dbReference>
<reference evidence="4 5" key="1">
    <citation type="submission" date="2023-01" db="EMBL/GenBank/DDBJ databases">
        <title>Novel diversity within Roseofilum (Cyanobacteria; Desertifilaceae) from marine benthic mats with descriptions of four novel species.</title>
        <authorList>
            <person name="Wang Y."/>
            <person name="Berthold D.E."/>
            <person name="Hu J."/>
            <person name="Lefler F.W."/>
            <person name="Laughinghouse H.D. IV."/>
        </authorList>
    </citation>
    <scope>NUCLEOTIDE SEQUENCE [LARGE SCALE GENOMIC DNA]</scope>
    <source>
        <strain evidence="4 5">BLCC-M154</strain>
    </source>
</reference>
<proteinExistence type="inferred from homology"/>
<dbReference type="PANTHER" id="PTHR43081:SF1">
    <property type="entry name" value="ADENYLATE CYCLASE, TERMINAL-DIFFERENTIATION SPECIFIC"/>
    <property type="match status" value="1"/>
</dbReference>
<dbReference type="SMART" id="SM00044">
    <property type="entry name" value="CYCc"/>
    <property type="match status" value="1"/>
</dbReference>
<feature type="transmembrane region" description="Helical" evidence="2">
    <location>
        <begin position="115"/>
        <end position="133"/>
    </location>
</feature>
<dbReference type="InterPro" id="IPR001054">
    <property type="entry name" value="A/G_cyclase"/>
</dbReference>
<comment type="similarity">
    <text evidence="1">Belongs to the adenylyl cyclase class-3 family.</text>
</comment>
<feature type="domain" description="Guanylate cyclase" evidence="3">
    <location>
        <begin position="253"/>
        <end position="372"/>
    </location>
</feature>
<evidence type="ECO:0000256" key="2">
    <source>
        <dbReference type="SAM" id="Phobius"/>
    </source>
</evidence>
<dbReference type="Pfam" id="PF00211">
    <property type="entry name" value="Guanylate_cyc"/>
    <property type="match status" value="1"/>
</dbReference>
<evidence type="ECO:0000259" key="3">
    <source>
        <dbReference type="PROSITE" id="PS50125"/>
    </source>
</evidence>
<feature type="transmembrane region" description="Helical" evidence="2">
    <location>
        <begin position="184"/>
        <end position="203"/>
    </location>
</feature>
<name>A0ABT7AX92_9CYAN</name>
<dbReference type="Proteomes" id="UP001235303">
    <property type="component" value="Unassembled WGS sequence"/>
</dbReference>
<evidence type="ECO:0000313" key="4">
    <source>
        <dbReference type="EMBL" id="MDJ1171202.1"/>
    </source>
</evidence>
<comment type="caution">
    <text evidence="4">The sequence shown here is derived from an EMBL/GenBank/DDBJ whole genome shotgun (WGS) entry which is preliminary data.</text>
</comment>
<feature type="transmembrane region" description="Helical" evidence="2">
    <location>
        <begin position="145"/>
        <end position="164"/>
    </location>
</feature>
<dbReference type="InterPro" id="IPR050697">
    <property type="entry name" value="Adenylyl/Guanylyl_Cyclase_3/4"/>
</dbReference>
<dbReference type="SUPFAM" id="SSF55073">
    <property type="entry name" value="Nucleotide cyclase"/>
    <property type="match status" value="1"/>
</dbReference>
<feature type="transmembrane region" description="Helical" evidence="2">
    <location>
        <begin position="89"/>
        <end position="109"/>
    </location>
</feature>
<keyword evidence="2" id="KW-0812">Transmembrane</keyword>
<dbReference type="RefSeq" id="WP_283754957.1">
    <property type="nucleotide sequence ID" value="NZ_JAQOSP010000109.1"/>
</dbReference>
<dbReference type="InterPro" id="IPR029787">
    <property type="entry name" value="Nucleotide_cyclase"/>
</dbReference>
<gene>
    <name evidence="4" type="ORF">PMG71_17375</name>
</gene>
<keyword evidence="5" id="KW-1185">Reference proteome</keyword>
<accession>A0ABT7AX92</accession>
<evidence type="ECO:0000313" key="5">
    <source>
        <dbReference type="Proteomes" id="UP001235303"/>
    </source>
</evidence>
<dbReference type="EMBL" id="JAQOSP010000109">
    <property type="protein sequence ID" value="MDJ1171202.1"/>
    <property type="molecule type" value="Genomic_DNA"/>
</dbReference>
<organism evidence="4 5">
    <name type="scientific">Roseofilum acuticapitatum BLCC-M154</name>
    <dbReference type="NCBI Taxonomy" id="3022444"/>
    <lineage>
        <taxon>Bacteria</taxon>
        <taxon>Bacillati</taxon>
        <taxon>Cyanobacteriota</taxon>
        <taxon>Cyanophyceae</taxon>
        <taxon>Desertifilales</taxon>
        <taxon>Desertifilaceae</taxon>
        <taxon>Roseofilum</taxon>
        <taxon>Roseofilum acuticapitatum</taxon>
    </lineage>
</organism>
<protein>
    <submittedName>
        <fullName evidence="4">Adenylate/guanylate cyclase domain-containing protein</fullName>
    </submittedName>
</protein>
<evidence type="ECO:0000256" key="1">
    <source>
        <dbReference type="ARBA" id="ARBA00005381"/>
    </source>
</evidence>